<dbReference type="EMBL" id="JAUSVO010000003">
    <property type="protein sequence ID" value="MDQ0437962.1"/>
    <property type="molecule type" value="Genomic_DNA"/>
</dbReference>
<protein>
    <recommendedName>
        <fullName evidence="3">DUF4054 domain-containing protein</fullName>
    </recommendedName>
</protein>
<proteinExistence type="predicted"/>
<evidence type="ECO:0008006" key="3">
    <source>
        <dbReference type="Google" id="ProtNLM"/>
    </source>
</evidence>
<evidence type="ECO:0000313" key="1">
    <source>
        <dbReference type="EMBL" id="MDQ0437962.1"/>
    </source>
</evidence>
<gene>
    <name evidence="1" type="ORF">QO014_002354</name>
</gene>
<dbReference type="RefSeq" id="WP_266348887.1">
    <property type="nucleotide sequence ID" value="NZ_JAPKNG010000003.1"/>
</dbReference>
<accession>A0ABU0H6M0</accession>
<dbReference type="InterPro" id="IPR025127">
    <property type="entry name" value="DUF4054"/>
</dbReference>
<keyword evidence="2" id="KW-1185">Reference proteome</keyword>
<reference evidence="1 2" key="1">
    <citation type="submission" date="2023-07" db="EMBL/GenBank/DDBJ databases">
        <title>Genomic Encyclopedia of Type Strains, Phase IV (KMG-IV): sequencing the most valuable type-strain genomes for metagenomic binning, comparative biology and taxonomic classification.</title>
        <authorList>
            <person name="Goeker M."/>
        </authorList>
    </citation>
    <scope>NUCLEOTIDE SEQUENCE [LARGE SCALE GENOMIC DNA]</scope>
    <source>
        <strain evidence="1 2">B6-8</strain>
    </source>
</reference>
<comment type="caution">
    <text evidence="1">The sequence shown here is derived from an EMBL/GenBank/DDBJ whole genome shotgun (WGS) entry which is preliminary data.</text>
</comment>
<organism evidence="1 2">
    <name type="scientific">Kaistia dalseonensis</name>
    <dbReference type="NCBI Taxonomy" id="410840"/>
    <lineage>
        <taxon>Bacteria</taxon>
        <taxon>Pseudomonadati</taxon>
        <taxon>Pseudomonadota</taxon>
        <taxon>Alphaproteobacteria</taxon>
        <taxon>Hyphomicrobiales</taxon>
        <taxon>Kaistiaceae</taxon>
        <taxon>Kaistia</taxon>
    </lineage>
</organism>
<name>A0ABU0H6M0_9HYPH</name>
<dbReference type="Pfam" id="PF13262">
    <property type="entry name" value="DUF4054"/>
    <property type="match status" value="1"/>
</dbReference>
<evidence type="ECO:0000313" key="2">
    <source>
        <dbReference type="Proteomes" id="UP001241603"/>
    </source>
</evidence>
<sequence length="129" mass="13415">MTVTVSSFRADFPEFASIVTYPDAMVAFWLTTAAKLLSIDRWAELLDLGTELFIAHNLALGARDQKAAVAGGIGGSSAGLVASKAVDKVSVSYDTGAAAIEGAGAWNLTTYGTRYIQLARMIGAGGLQL</sequence>
<dbReference type="Proteomes" id="UP001241603">
    <property type="component" value="Unassembled WGS sequence"/>
</dbReference>